<dbReference type="EMBL" id="GAKP01023227">
    <property type="protein sequence ID" value="JAC35729.1"/>
    <property type="molecule type" value="Transcribed_RNA"/>
</dbReference>
<evidence type="ECO:0000256" key="1">
    <source>
        <dbReference type="ARBA" id="ARBA00004141"/>
    </source>
</evidence>
<keyword evidence="4 7" id="KW-1133">Transmembrane helix</keyword>
<dbReference type="SUPFAM" id="SSF81338">
    <property type="entry name" value="Aquaporin-like"/>
    <property type="match status" value="1"/>
</dbReference>
<dbReference type="PRINTS" id="PR00783">
    <property type="entry name" value="MINTRINSICP"/>
</dbReference>
<dbReference type="GO" id="GO:0005886">
    <property type="term" value="C:plasma membrane"/>
    <property type="evidence" value="ECO:0007669"/>
    <property type="project" value="TreeGrafter"/>
</dbReference>
<dbReference type="KEGG" id="bdr:105232262"/>
<evidence type="ECO:0000256" key="2">
    <source>
        <dbReference type="ARBA" id="ARBA00006175"/>
    </source>
</evidence>
<feature type="transmembrane region" description="Helical" evidence="7">
    <location>
        <begin position="74"/>
        <end position="91"/>
    </location>
</feature>
<sequence length="247" mass="27053">MTDWLEILGASDWNLDFVRALFAEFLGTFFFVLLGILCTLFKPSETEWPYASPVQVAFTLGCTIFSVSHSLGNISGAHLSPAVSFAIFLVCGMSLLCFIGYVIAQILGGLAATAIILSVLDKEMYQDQRPLRPSMSTELLELCIVEALAAFIWIIMAIVNTERRNEDAFGNGSFAIGFVVLGSYLIAILLSGGGVNPVRSLSASIIVNEWDFHYCYWIGSMAGGCLAALIYYCCSGVLRHRHVYRIS</sequence>
<dbReference type="GeneID" id="105232262"/>
<feature type="transmembrane region" description="Helical" evidence="7">
    <location>
        <begin position="48"/>
        <end position="68"/>
    </location>
</feature>
<reference evidence="8" key="1">
    <citation type="journal article" date="2014" name="BMC Genomics">
        <title>Characterizing the developmental transcriptome of the oriental fruit fly, Bactrocera dorsalis (Diptera: Tephritidae) through comparative genomic analysis with Drosophila melanogaster utilizing modENCODE datasets.</title>
        <authorList>
            <person name="Geib S.M."/>
            <person name="Calla B."/>
            <person name="Hall B."/>
            <person name="Hou S."/>
            <person name="Manoukis N.C."/>
        </authorList>
    </citation>
    <scope>NUCLEOTIDE SEQUENCE</scope>
    <source>
        <strain evidence="8">Punador</strain>
    </source>
</reference>
<name>A0A034UZQ9_BACDO</name>
<keyword evidence="6" id="KW-0813">Transport</keyword>
<evidence type="ECO:0000256" key="5">
    <source>
        <dbReference type="ARBA" id="ARBA00023136"/>
    </source>
</evidence>
<feature type="transmembrane region" description="Helical" evidence="7">
    <location>
        <begin position="20"/>
        <end position="41"/>
    </location>
</feature>
<dbReference type="PANTHER" id="PTHR19139:SF199">
    <property type="entry name" value="MIP17260P"/>
    <property type="match status" value="1"/>
</dbReference>
<feature type="transmembrane region" description="Helical" evidence="7">
    <location>
        <begin position="214"/>
        <end position="238"/>
    </location>
</feature>
<dbReference type="InterPro" id="IPR023271">
    <property type="entry name" value="Aquaporin-like"/>
</dbReference>
<dbReference type="InterPro" id="IPR000425">
    <property type="entry name" value="MIP"/>
</dbReference>
<dbReference type="PANTHER" id="PTHR19139">
    <property type="entry name" value="AQUAPORIN TRANSPORTER"/>
    <property type="match status" value="1"/>
</dbReference>
<keyword evidence="5 7" id="KW-0472">Membrane</keyword>
<comment type="similarity">
    <text evidence="2 6">Belongs to the MIP/aquaporin (TC 1.A.8) family.</text>
</comment>
<gene>
    <name evidence="8" type="primary">AQP</name>
</gene>
<dbReference type="Gene3D" id="1.20.1080.10">
    <property type="entry name" value="Glycerol uptake facilitator protein"/>
    <property type="match status" value="1"/>
</dbReference>
<dbReference type="Pfam" id="PF00230">
    <property type="entry name" value="MIP"/>
    <property type="match status" value="1"/>
</dbReference>
<evidence type="ECO:0000256" key="6">
    <source>
        <dbReference type="RuleBase" id="RU000477"/>
    </source>
</evidence>
<dbReference type="InterPro" id="IPR034294">
    <property type="entry name" value="Aquaporin_transptr"/>
</dbReference>
<dbReference type="OrthoDB" id="3222at2759"/>
<proteinExistence type="inferred from homology"/>
<accession>A0A034UZQ9</accession>
<organism evidence="8">
    <name type="scientific">Bactrocera dorsalis</name>
    <name type="common">Oriental fruit fly</name>
    <name type="synonym">Dacus dorsalis</name>
    <dbReference type="NCBI Taxonomy" id="27457"/>
    <lineage>
        <taxon>Eukaryota</taxon>
        <taxon>Metazoa</taxon>
        <taxon>Ecdysozoa</taxon>
        <taxon>Arthropoda</taxon>
        <taxon>Hexapoda</taxon>
        <taxon>Insecta</taxon>
        <taxon>Pterygota</taxon>
        <taxon>Neoptera</taxon>
        <taxon>Endopterygota</taxon>
        <taxon>Diptera</taxon>
        <taxon>Brachycera</taxon>
        <taxon>Muscomorpha</taxon>
        <taxon>Tephritoidea</taxon>
        <taxon>Tephritidae</taxon>
        <taxon>Bactrocera</taxon>
        <taxon>Bactrocera</taxon>
    </lineage>
</organism>
<dbReference type="GO" id="GO:0015250">
    <property type="term" value="F:water channel activity"/>
    <property type="evidence" value="ECO:0007669"/>
    <property type="project" value="TreeGrafter"/>
</dbReference>
<dbReference type="RefSeq" id="XP_011212202.2">
    <property type="nucleotide sequence ID" value="XM_011213900.3"/>
</dbReference>
<evidence type="ECO:0000256" key="4">
    <source>
        <dbReference type="ARBA" id="ARBA00022989"/>
    </source>
</evidence>
<evidence type="ECO:0000256" key="3">
    <source>
        <dbReference type="ARBA" id="ARBA00022692"/>
    </source>
</evidence>
<protein>
    <submittedName>
        <fullName evidence="8">Aquaporin</fullName>
    </submittedName>
</protein>
<keyword evidence="3 6" id="KW-0812">Transmembrane</keyword>
<comment type="subcellular location">
    <subcellularLocation>
        <location evidence="1">Membrane</location>
        <topology evidence="1">Multi-pass membrane protein</topology>
    </subcellularLocation>
</comment>
<dbReference type="AlphaFoldDB" id="A0A034UZQ9"/>
<evidence type="ECO:0000313" key="8">
    <source>
        <dbReference type="EMBL" id="JAC35729.1"/>
    </source>
</evidence>
<feature type="transmembrane region" description="Helical" evidence="7">
    <location>
        <begin position="172"/>
        <end position="194"/>
    </location>
</feature>
<feature type="transmembrane region" description="Helical" evidence="7">
    <location>
        <begin position="98"/>
        <end position="119"/>
    </location>
</feature>
<evidence type="ECO:0000256" key="7">
    <source>
        <dbReference type="SAM" id="Phobius"/>
    </source>
</evidence>
<feature type="transmembrane region" description="Helical" evidence="7">
    <location>
        <begin position="139"/>
        <end position="160"/>
    </location>
</feature>